<dbReference type="EMBL" id="CP034791">
    <property type="protein sequence ID" value="AZT91553.1"/>
    <property type="molecule type" value="Genomic_DNA"/>
</dbReference>
<accession>A0A3T0D924</accession>
<dbReference type="PANTHER" id="PTHR40032">
    <property type="entry name" value="EXPORTED PROTEIN-RELATED"/>
    <property type="match status" value="1"/>
</dbReference>
<reference evidence="3 4" key="1">
    <citation type="submission" date="2018-12" db="EMBL/GenBank/DDBJ databases">
        <title>Genome sequence from the cellulolytic species, Caldicellulosiruptor changbaiensis.</title>
        <authorList>
            <person name="Blumer-Schuette S.E."/>
            <person name="Mendoza C."/>
        </authorList>
    </citation>
    <scope>NUCLEOTIDE SEQUENCE [LARGE SCALE GENOMIC DNA]</scope>
    <source>
        <strain evidence="3 4">CBS-Z</strain>
    </source>
</reference>
<evidence type="ECO:0000313" key="4">
    <source>
        <dbReference type="Proteomes" id="UP000282930"/>
    </source>
</evidence>
<sequence length="315" mass="36262">MLLVVITMLLSSILFVIPNSRADEVSTNLGTQAENYADEIMKVHLEEVKKAQEGKKIFETILKDSGIKAKYGSEEYWKKLIELADPAGELRKQDPEKWEKIYEYAYEYSLKYGKKTTKDKQEDKDGSIGTKSTTPFPGGGGGAYNRDGAVNYAYTYVYNYNKAYHKFSADCTNFVSQCLKEGGGIPMVDEWWNGYWDSDDWFYYRNGSDDYDSKNDDSWSWSWVKVESLYEHLTNRGIGQVVPSVDNLEIGDIIQMDFGPDGVYDHSMIVTKVERTATKTKIYLTYHTEDKKDVPLSDLKAKYPKAQFRYIHIIY</sequence>
<proteinExistence type="predicted"/>
<evidence type="ECO:0000259" key="2">
    <source>
        <dbReference type="Pfam" id="PF12671"/>
    </source>
</evidence>
<dbReference type="InterPro" id="IPR024301">
    <property type="entry name" value="Amidase_6"/>
</dbReference>
<keyword evidence="4" id="KW-1185">Reference proteome</keyword>
<dbReference type="RefSeq" id="WP_127352859.1">
    <property type="nucleotide sequence ID" value="NZ_CP034791.1"/>
</dbReference>
<name>A0A3T0D924_9FIRM</name>
<dbReference type="Pfam" id="PF12671">
    <property type="entry name" value="Amidase_6"/>
    <property type="match status" value="1"/>
</dbReference>
<dbReference type="KEGG" id="ccha:ELD05_13675"/>
<evidence type="ECO:0000256" key="1">
    <source>
        <dbReference type="SAM" id="MobiDB-lite"/>
    </source>
</evidence>
<dbReference type="AlphaFoldDB" id="A0A3T0D924"/>
<dbReference type="PANTHER" id="PTHR40032:SF1">
    <property type="entry name" value="EXPORTED PROTEIN"/>
    <property type="match status" value="1"/>
</dbReference>
<evidence type="ECO:0000313" key="3">
    <source>
        <dbReference type="EMBL" id="AZT91553.1"/>
    </source>
</evidence>
<dbReference type="Proteomes" id="UP000282930">
    <property type="component" value="Chromosome"/>
</dbReference>
<feature type="region of interest" description="Disordered" evidence="1">
    <location>
        <begin position="118"/>
        <end position="140"/>
    </location>
</feature>
<gene>
    <name evidence="3" type="ORF">ELD05_13675</name>
</gene>
<organism evidence="3 4">
    <name type="scientific">Caldicellulosiruptor changbaiensis</name>
    <dbReference type="NCBI Taxonomy" id="1222016"/>
    <lineage>
        <taxon>Bacteria</taxon>
        <taxon>Bacillati</taxon>
        <taxon>Bacillota</taxon>
        <taxon>Bacillota incertae sedis</taxon>
        <taxon>Caldicellulosiruptorales</taxon>
        <taxon>Caldicellulosiruptoraceae</taxon>
        <taxon>Caldicellulosiruptor</taxon>
    </lineage>
</organism>
<protein>
    <recommendedName>
        <fullName evidence="2">Putative amidase domain-containing protein</fullName>
    </recommendedName>
</protein>
<feature type="domain" description="Putative amidase" evidence="2">
    <location>
        <begin position="144"/>
        <end position="309"/>
    </location>
</feature>